<dbReference type="PROSITE" id="PS50835">
    <property type="entry name" value="IG_LIKE"/>
    <property type="match status" value="1"/>
</dbReference>
<sequence length="192" mass="21672">MRIAQKDLDQGMEGNGEDEERPLVESENALRQVRCFVQPPASDYTGLPPRKITIVDENENRRDTMVGPYMEGANLRLFCDVHGGKPAPMVSWYRNDRFVTNRTTMPNSGVTRSEIVVQNLSRDDVHSVLTCNATNNNRSIPLSSSVRVDMRCLINACTWTARVISRTPKLLQQILWGFNSLIDNLAHPTISQ</sequence>
<dbReference type="STRING" id="103372.F4WHZ4"/>
<evidence type="ECO:0000256" key="1">
    <source>
        <dbReference type="SAM" id="MobiDB-lite"/>
    </source>
</evidence>
<protein>
    <recommendedName>
        <fullName evidence="2">Ig-like domain-containing protein</fullName>
    </recommendedName>
</protein>
<dbReference type="InParanoid" id="F4WHZ4"/>
<accession>F4WHZ4</accession>
<evidence type="ECO:0000313" key="3">
    <source>
        <dbReference type="EMBL" id="EGI66223.1"/>
    </source>
</evidence>
<gene>
    <name evidence="3" type="ORF">G5I_05341</name>
</gene>
<dbReference type="AlphaFoldDB" id="F4WHZ4"/>
<dbReference type="SUPFAM" id="SSF48726">
    <property type="entry name" value="Immunoglobulin"/>
    <property type="match status" value="1"/>
</dbReference>
<feature type="region of interest" description="Disordered" evidence="1">
    <location>
        <begin position="1"/>
        <end position="24"/>
    </location>
</feature>
<evidence type="ECO:0000259" key="2">
    <source>
        <dbReference type="PROSITE" id="PS50835"/>
    </source>
</evidence>
<dbReference type="Proteomes" id="UP000007755">
    <property type="component" value="Unassembled WGS sequence"/>
</dbReference>
<dbReference type="InterPro" id="IPR036179">
    <property type="entry name" value="Ig-like_dom_sf"/>
</dbReference>
<dbReference type="PANTHER" id="PTHR23278">
    <property type="entry name" value="SIDESTEP PROTEIN"/>
    <property type="match status" value="1"/>
</dbReference>
<dbReference type="EMBL" id="GL888170">
    <property type="protein sequence ID" value="EGI66223.1"/>
    <property type="molecule type" value="Genomic_DNA"/>
</dbReference>
<feature type="domain" description="Ig-like" evidence="2">
    <location>
        <begin position="49"/>
        <end position="147"/>
    </location>
</feature>
<organism evidence="4">
    <name type="scientific">Acromyrmex echinatior</name>
    <name type="common">Panamanian leafcutter ant</name>
    <name type="synonym">Acromyrmex octospinosus echinatior</name>
    <dbReference type="NCBI Taxonomy" id="103372"/>
    <lineage>
        <taxon>Eukaryota</taxon>
        <taxon>Metazoa</taxon>
        <taxon>Ecdysozoa</taxon>
        <taxon>Arthropoda</taxon>
        <taxon>Hexapoda</taxon>
        <taxon>Insecta</taxon>
        <taxon>Pterygota</taxon>
        <taxon>Neoptera</taxon>
        <taxon>Endopterygota</taxon>
        <taxon>Hymenoptera</taxon>
        <taxon>Apocrita</taxon>
        <taxon>Aculeata</taxon>
        <taxon>Formicoidea</taxon>
        <taxon>Formicidae</taxon>
        <taxon>Myrmicinae</taxon>
        <taxon>Acromyrmex</taxon>
    </lineage>
</organism>
<evidence type="ECO:0000313" key="4">
    <source>
        <dbReference type="Proteomes" id="UP000007755"/>
    </source>
</evidence>
<name>F4WHZ4_ACREC</name>
<dbReference type="OrthoDB" id="6431884at2759"/>
<dbReference type="PANTHER" id="PTHR23278:SF19">
    <property type="entry name" value="OBSCURIN"/>
    <property type="match status" value="1"/>
</dbReference>
<dbReference type="InterPro" id="IPR007110">
    <property type="entry name" value="Ig-like_dom"/>
</dbReference>
<dbReference type="eggNOG" id="KOG3515">
    <property type="taxonomic scope" value="Eukaryota"/>
</dbReference>
<proteinExistence type="predicted"/>
<dbReference type="Pfam" id="PF13927">
    <property type="entry name" value="Ig_3"/>
    <property type="match status" value="1"/>
</dbReference>
<keyword evidence="4" id="KW-1185">Reference proteome</keyword>
<reference evidence="3" key="1">
    <citation type="submission" date="2011-02" db="EMBL/GenBank/DDBJ databases">
        <title>The genome of the leaf-cutting ant Acromyrmex echinatior suggests key adaptations to social evolution and fungus farming.</title>
        <authorList>
            <person name="Nygaard S."/>
            <person name="Zhang G."/>
        </authorList>
    </citation>
    <scope>NUCLEOTIDE SEQUENCE</scope>
</reference>
<dbReference type="InterPro" id="IPR013783">
    <property type="entry name" value="Ig-like_fold"/>
</dbReference>
<dbReference type="Gene3D" id="2.60.40.10">
    <property type="entry name" value="Immunoglobulins"/>
    <property type="match status" value="1"/>
</dbReference>